<dbReference type="InterPro" id="IPR017871">
    <property type="entry name" value="ABC_transporter-like_CS"/>
</dbReference>
<dbReference type="PANTHER" id="PTHR11384">
    <property type="entry name" value="ATP-BINDING CASSETTE, SUB-FAMILY D MEMBER"/>
    <property type="match status" value="1"/>
</dbReference>
<dbReference type="GO" id="GO:0005524">
    <property type="term" value="F:ATP binding"/>
    <property type="evidence" value="ECO:0007669"/>
    <property type="project" value="UniProtKB-KW"/>
</dbReference>
<evidence type="ECO:0000256" key="5">
    <source>
        <dbReference type="ARBA" id="ARBA00022989"/>
    </source>
</evidence>
<evidence type="ECO:0000259" key="7">
    <source>
        <dbReference type="PROSITE" id="PS50893"/>
    </source>
</evidence>
<organism evidence="8 9">
    <name type="scientific">Floridaenema flaviceps BLCC-F50</name>
    <dbReference type="NCBI Taxonomy" id="3153642"/>
    <lineage>
        <taxon>Bacteria</taxon>
        <taxon>Bacillati</taxon>
        <taxon>Cyanobacteriota</taxon>
        <taxon>Cyanophyceae</taxon>
        <taxon>Oscillatoriophycideae</taxon>
        <taxon>Aerosakkonematales</taxon>
        <taxon>Aerosakkonemataceae</taxon>
        <taxon>Floridanema</taxon>
        <taxon>Floridanema flaviceps</taxon>
    </lineage>
</organism>
<gene>
    <name evidence="8" type="ORF">ACE1CI_14695</name>
</gene>
<name>A0ABV4XR39_9CYAN</name>
<proteinExistence type="predicted"/>
<dbReference type="CDD" id="cd03223">
    <property type="entry name" value="ABCD_peroxisomal_ALDP"/>
    <property type="match status" value="1"/>
</dbReference>
<evidence type="ECO:0000256" key="6">
    <source>
        <dbReference type="ARBA" id="ARBA00023136"/>
    </source>
</evidence>
<keyword evidence="2" id="KW-0812">Transmembrane</keyword>
<evidence type="ECO:0000256" key="3">
    <source>
        <dbReference type="ARBA" id="ARBA00022741"/>
    </source>
</evidence>
<keyword evidence="3" id="KW-0547">Nucleotide-binding</keyword>
<dbReference type="EMBL" id="JBHFNR010000100">
    <property type="protein sequence ID" value="MFB2894156.1"/>
    <property type="molecule type" value="Genomic_DNA"/>
</dbReference>
<dbReference type="InterPro" id="IPR003439">
    <property type="entry name" value="ABC_transporter-like_ATP-bd"/>
</dbReference>
<keyword evidence="5" id="KW-1133">Transmembrane helix</keyword>
<evidence type="ECO:0000313" key="9">
    <source>
        <dbReference type="Proteomes" id="UP001576784"/>
    </source>
</evidence>
<protein>
    <submittedName>
        <fullName evidence="8">ATP-binding cassette domain-containing protein</fullName>
    </submittedName>
</protein>
<keyword evidence="9" id="KW-1185">Reference proteome</keyword>
<dbReference type="SMART" id="SM00382">
    <property type="entry name" value="AAA"/>
    <property type="match status" value="1"/>
</dbReference>
<dbReference type="InterPro" id="IPR027417">
    <property type="entry name" value="P-loop_NTPase"/>
</dbReference>
<evidence type="ECO:0000256" key="1">
    <source>
        <dbReference type="ARBA" id="ARBA00022448"/>
    </source>
</evidence>
<dbReference type="PROSITE" id="PS00211">
    <property type="entry name" value="ABC_TRANSPORTER_1"/>
    <property type="match status" value="1"/>
</dbReference>
<dbReference type="Gene3D" id="3.40.50.300">
    <property type="entry name" value="P-loop containing nucleotide triphosphate hydrolases"/>
    <property type="match status" value="1"/>
</dbReference>
<dbReference type="InterPro" id="IPR003593">
    <property type="entry name" value="AAA+_ATPase"/>
</dbReference>
<evidence type="ECO:0000313" key="8">
    <source>
        <dbReference type="EMBL" id="MFB2894156.1"/>
    </source>
</evidence>
<dbReference type="RefSeq" id="WP_413263806.1">
    <property type="nucleotide sequence ID" value="NZ_JBHFNR010000100.1"/>
</dbReference>
<dbReference type="Proteomes" id="UP001576784">
    <property type="component" value="Unassembled WGS sequence"/>
</dbReference>
<evidence type="ECO:0000256" key="2">
    <source>
        <dbReference type="ARBA" id="ARBA00022692"/>
    </source>
</evidence>
<sequence length="258" mass="29355">MIIRTFKELAGFSAGIERLSEFYNFLQQPNKGIISGRIEHTTINTVEDNCLALQDLTLYTPNYQRTLLQDVSVKLQSGQGMLIMGASGCGKSSLLRAIAGLWNSGNGTIIRPKLEEILFLPQRPYMVLGNLRQQLVYPLVNDTISNQELHQVLQEVNLPNLVERFGGFDVEKDWGDVLSLGEQQRVAFARLLISKPKYVILDEATSALDVKNEENLYRHLLGTQTTFISVGHRPTLFKYHHLILELLDSDKWELREVW</sequence>
<keyword evidence="6" id="KW-0472">Membrane</keyword>
<dbReference type="PROSITE" id="PS50893">
    <property type="entry name" value="ABC_TRANSPORTER_2"/>
    <property type="match status" value="1"/>
</dbReference>
<dbReference type="PANTHER" id="PTHR11384:SF59">
    <property type="entry name" value="LYSOSOMAL COBALAMIN TRANSPORTER ABCD4"/>
    <property type="match status" value="1"/>
</dbReference>
<feature type="domain" description="ABC transporter" evidence="7">
    <location>
        <begin position="51"/>
        <end position="257"/>
    </location>
</feature>
<dbReference type="Pfam" id="PF00005">
    <property type="entry name" value="ABC_tran"/>
    <property type="match status" value="1"/>
</dbReference>
<accession>A0ABV4XR39</accession>
<keyword evidence="4 8" id="KW-0067">ATP-binding</keyword>
<dbReference type="InterPro" id="IPR050835">
    <property type="entry name" value="ABC_transporter_sub-D"/>
</dbReference>
<keyword evidence="1" id="KW-0813">Transport</keyword>
<comment type="caution">
    <text evidence="8">The sequence shown here is derived from an EMBL/GenBank/DDBJ whole genome shotgun (WGS) entry which is preliminary data.</text>
</comment>
<reference evidence="8 9" key="1">
    <citation type="submission" date="2024-09" db="EMBL/GenBank/DDBJ databases">
        <title>Floridaenema gen nov. (Aerosakkonemataceae, Aerosakkonematales ord. nov., Cyanobacteria) from benthic tropical and subtropical fresh waters, with the description of four new species.</title>
        <authorList>
            <person name="Moretto J.A."/>
            <person name="Berthold D.E."/>
            <person name="Lefler F.W."/>
            <person name="Huang I.-S."/>
            <person name="Laughinghouse H. IV."/>
        </authorList>
    </citation>
    <scope>NUCLEOTIDE SEQUENCE [LARGE SCALE GENOMIC DNA]</scope>
    <source>
        <strain evidence="8 9">BLCC-F50</strain>
    </source>
</reference>
<evidence type="ECO:0000256" key="4">
    <source>
        <dbReference type="ARBA" id="ARBA00022840"/>
    </source>
</evidence>
<dbReference type="SUPFAM" id="SSF52540">
    <property type="entry name" value="P-loop containing nucleoside triphosphate hydrolases"/>
    <property type="match status" value="1"/>
</dbReference>